<feature type="domain" description="Double-GTPase 2" evidence="1">
    <location>
        <begin position="102"/>
        <end position="321"/>
    </location>
</feature>
<evidence type="ECO:0000313" key="2">
    <source>
        <dbReference type="EMBL" id="SEK95196.1"/>
    </source>
</evidence>
<dbReference type="InterPro" id="IPR045528">
    <property type="entry name" value="DO-GTPase2"/>
</dbReference>
<name>A0A1H7L8W8_9BURK</name>
<evidence type="ECO:0000313" key="3">
    <source>
        <dbReference type="Proteomes" id="UP000199120"/>
    </source>
</evidence>
<dbReference type="OrthoDB" id="6637061at2"/>
<protein>
    <recommendedName>
        <fullName evidence="1">Double-GTPase 2 domain-containing protein</fullName>
    </recommendedName>
</protein>
<organism evidence="2 3">
    <name type="scientific">Paraburkholderia caballeronis</name>
    <dbReference type="NCBI Taxonomy" id="416943"/>
    <lineage>
        <taxon>Bacteria</taxon>
        <taxon>Pseudomonadati</taxon>
        <taxon>Pseudomonadota</taxon>
        <taxon>Betaproteobacteria</taxon>
        <taxon>Burkholderiales</taxon>
        <taxon>Burkholderiaceae</taxon>
        <taxon>Paraburkholderia</taxon>
    </lineage>
</organism>
<reference evidence="3" key="1">
    <citation type="submission" date="2016-10" db="EMBL/GenBank/DDBJ databases">
        <authorList>
            <person name="Varghese N."/>
            <person name="Submissions S."/>
        </authorList>
    </citation>
    <scope>NUCLEOTIDE SEQUENCE [LARGE SCALE GENOMIC DNA]</scope>
    <source>
        <strain evidence="3">LMG 26416</strain>
    </source>
</reference>
<dbReference type="RefSeq" id="WP_090547956.1">
    <property type="nucleotide sequence ID" value="NZ_FNSR01000002.1"/>
</dbReference>
<dbReference type="InterPro" id="IPR027417">
    <property type="entry name" value="P-loop_NTPase"/>
</dbReference>
<sequence length="351" mass="38495">MTRGSCNDANCTYNLTKQCVRGNPPDECEYRPLLMEGALADGEDGREQSGLDVDKPSTDVTRLLDVGGAVLDAPTELPTLPPSRTLDLDEANAMMEARQTCMIGIVGLPGAGKTACLVSAYLLLAKGEFDGFSFADSVTLRAFEEIARGSRTWVKGNPPEQITAHTTLSDDRQAGFLHLRLRRNRDGRLFDLLLPDLPGEWSKELIDLNNVARLEFLKSASAIWFMVDGRQFAHGETVAYARYRASLLIERLADLLGEQRPRILLVPTWQDAGVFPATEIARLSEIAAGLGFEIEVAPIASFSWNDTVPPGDGVAKLVERSICPPTRAQAFWPVTEAGQYDRALVAYRGRK</sequence>
<accession>A0A1H7L8W8</accession>
<gene>
    <name evidence="2" type="ORF">SAMN05192542_104232</name>
</gene>
<dbReference type="STRING" id="416943.SAMN05445871_3943"/>
<dbReference type="Proteomes" id="UP000199120">
    <property type="component" value="Unassembled WGS sequence"/>
</dbReference>
<dbReference type="SUPFAM" id="SSF52540">
    <property type="entry name" value="P-loop containing nucleoside triphosphate hydrolases"/>
    <property type="match status" value="1"/>
</dbReference>
<dbReference type="EMBL" id="FOAJ01000004">
    <property type="protein sequence ID" value="SEK95196.1"/>
    <property type="molecule type" value="Genomic_DNA"/>
</dbReference>
<keyword evidence="3" id="KW-1185">Reference proteome</keyword>
<evidence type="ECO:0000259" key="1">
    <source>
        <dbReference type="Pfam" id="PF19993"/>
    </source>
</evidence>
<dbReference type="Pfam" id="PF19993">
    <property type="entry name" value="DO-GTPase2"/>
    <property type="match status" value="1"/>
</dbReference>
<proteinExistence type="predicted"/>
<dbReference type="AlphaFoldDB" id="A0A1H7L8W8"/>